<dbReference type="STRING" id="45056.Lade_1008"/>
<dbReference type="PATRIC" id="fig|45056.6.peg.1045"/>
<dbReference type="KEGG" id="ladl:NCTC12735_00568"/>
<evidence type="ECO:0000313" key="2">
    <source>
        <dbReference type="EMBL" id="VEH84948.1"/>
    </source>
</evidence>
<name>A0A0W0R5P8_9GAMM</name>
<reference evidence="2 4" key="2">
    <citation type="submission" date="2018-12" db="EMBL/GenBank/DDBJ databases">
        <authorList>
            <consortium name="Pathogen Informatics"/>
        </authorList>
    </citation>
    <scope>NUCLEOTIDE SEQUENCE [LARGE SCALE GENOMIC DNA]</scope>
    <source>
        <strain evidence="2 4">NCTC12735</strain>
        <plasmid evidence="4">9</plasmid>
    </source>
</reference>
<protein>
    <submittedName>
        <fullName evidence="1">Legionella vir region protein</fullName>
    </submittedName>
</protein>
<evidence type="ECO:0000313" key="4">
    <source>
        <dbReference type="Proteomes" id="UP000281170"/>
    </source>
</evidence>
<dbReference type="Proteomes" id="UP000281170">
    <property type="component" value="Plasmid 9"/>
</dbReference>
<dbReference type="AlphaFoldDB" id="A0A0W0R5P8"/>
<keyword evidence="2" id="KW-0614">Plasmid</keyword>
<accession>A0A0W0R5P8</accession>
<geneLocation type="plasmid" evidence="2 4">
    <name>9</name>
</geneLocation>
<gene>
    <name evidence="1" type="primary">lvrB3</name>
    <name evidence="1" type="ORF">Lade_1008</name>
    <name evidence="2" type="ORF">NCTC12735_00568</name>
</gene>
<sequence>MSSSSTSIEANEKRIDTLFTRFAAIYGQLWLTAYQNQKVLEFAKKEWSESLLGFDNSILKEALVRTKKDCMFPPALPLFVDYCQSIKSRRTPNIFLSVPHTPAKPEVVKYNIDKMKESLTKGTKEKKTC</sequence>
<keyword evidence="3" id="KW-1185">Reference proteome</keyword>
<dbReference type="EMBL" id="LR134418">
    <property type="protein sequence ID" value="VEH84948.1"/>
    <property type="molecule type" value="Genomic_DNA"/>
</dbReference>
<dbReference type="OrthoDB" id="5640438at2"/>
<evidence type="ECO:0000313" key="3">
    <source>
        <dbReference type="Proteomes" id="UP000054859"/>
    </source>
</evidence>
<proteinExistence type="predicted"/>
<dbReference type="EMBL" id="LNKA01000001">
    <property type="protein sequence ID" value="KTC66350.1"/>
    <property type="molecule type" value="Genomic_DNA"/>
</dbReference>
<organism evidence="1 3">
    <name type="scientific">Legionella adelaidensis</name>
    <dbReference type="NCBI Taxonomy" id="45056"/>
    <lineage>
        <taxon>Bacteria</taxon>
        <taxon>Pseudomonadati</taxon>
        <taxon>Pseudomonadota</taxon>
        <taxon>Gammaproteobacteria</taxon>
        <taxon>Legionellales</taxon>
        <taxon>Legionellaceae</taxon>
        <taxon>Legionella</taxon>
    </lineage>
</organism>
<evidence type="ECO:0000313" key="1">
    <source>
        <dbReference type="EMBL" id="KTC66350.1"/>
    </source>
</evidence>
<reference evidence="1 3" key="1">
    <citation type="submission" date="2015-11" db="EMBL/GenBank/DDBJ databases">
        <title>Identification of large and diverse effector repertoires of 38 Legionella species.</title>
        <authorList>
            <person name="Burstein D."/>
            <person name="Amaro F."/>
            <person name="Zusman T."/>
            <person name="Lifshitz Z."/>
            <person name="Cohen O."/>
            <person name="Gilbert J.A."/>
            <person name="Pupko T."/>
            <person name="Shuman H.A."/>
            <person name="Segal G."/>
        </authorList>
    </citation>
    <scope>NUCLEOTIDE SEQUENCE [LARGE SCALE GENOMIC DNA]</scope>
    <source>
        <strain evidence="1 3">1762-AUS-E</strain>
    </source>
</reference>
<dbReference type="RefSeq" id="WP_058462032.1">
    <property type="nucleotide sequence ID" value="NZ_CAAAHS010000002.1"/>
</dbReference>
<dbReference type="Proteomes" id="UP000054859">
    <property type="component" value="Unassembled WGS sequence"/>
</dbReference>